<dbReference type="OrthoDB" id="6108at2759"/>
<dbReference type="GO" id="GO:1990112">
    <property type="term" value="C:RQC complex"/>
    <property type="evidence" value="ECO:0007669"/>
    <property type="project" value="InterPro"/>
</dbReference>
<protein>
    <recommendedName>
        <fullName evidence="6">E3 ubiquitin-protein ligase listerin</fullName>
        <ecNumber evidence="5">2.3.2.27</ecNumber>
    </recommendedName>
    <alternativeName>
        <fullName evidence="14">RING-type E3 ubiquitin transferase listerin</fullName>
    </alternativeName>
</protein>
<dbReference type="GO" id="GO:0016567">
    <property type="term" value="P:protein ubiquitination"/>
    <property type="evidence" value="ECO:0007669"/>
    <property type="project" value="UniProtKB-UniPathway"/>
</dbReference>
<dbReference type="InterPro" id="IPR039804">
    <property type="entry name" value="RING-CH-C4HC3_LTN1"/>
</dbReference>
<dbReference type="FunFam" id="3.30.40.10:FF:000038">
    <property type="entry name" value="E3 ubiquitin-protein ligase listerin"/>
    <property type="match status" value="1"/>
</dbReference>
<accession>A0A4Z2CP06</accession>
<dbReference type="GO" id="GO:0008270">
    <property type="term" value="F:zinc ion binding"/>
    <property type="evidence" value="ECO:0007669"/>
    <property type="project" value="UniProtKB-KW"/>
</dbReference>
<gene>
    <name evidence="17" type="ORF">EWB00_008709</name>
</gene>
<dbReference type="InterPro" id="IPR054478">
    <property type="entry name" value="LTN1_UBC"/>
</dbReference>
<dbReference type="InterPro" id="IPR013083">
    <property type="entry name" value="Znf_RING/FYVE/PHD"/>
</dbReference>
<keyword evidence="8" id="KW-0808">Transferase</keyword>
<evidence type="ECO:0000256" key="12">
    <source>
        <dbReference type="ARBA" id="ARBA00022786"/>
    </source>
</evidence>
<evidence type="ECO:0000313" key="18">
    <source>
        <dbReference type="Proteomes" id="UP000311919"/>
    </source>
</evidence>
<dbReference type="SMART" id="SM01197">
    <property type="entry name" value="FANCL_C"/>
    <property type="match status" value="1"/>
</dbReference>
<evidence type="ECO:0000256" key="2">
    <source>
        <dbReference type="ARBA" id="ARBA00004514"/>
    </source>
</evidence>
<evidence type="ECO:0000256" key="10">
    <source>
        <dbReference type="ARBA" id="ARBA00022737"/>
    </source>
</evidence>
<dbReference type="Pfam" id="PF23009">
    <property type="entry name" value="UBC_like"/>
    <property type="match status" value="1"/>
</dbReference>
<dbReference type="InterPro" id="IPR039795">
    <property type="entry name" value="LTN1/Rkr1"/>
</dbReference>
<keyword evidence="13" id="KW-0862">Zinc</keyword>
<evidence type="ECO:0000256" key="6">
    <source>
        <dbReference type="ARBA" id="ARBA00017157"/>
    </source>
</evidence>
<evidence type="ECO:0000259" key="16">
    <source>
        <dbReference type="PROSITE" id="PS50089"/>
    </source>
</evidence>
<evidence type="ECO:0000256" key="7">
    <source>
        <dbReference type="ARBA" id="ARBA00022490"/>
    </source>
</evidence>
<dbReference type="EMBL" id="SKCS01000488">
    <property type="protein sequence ID" value="TNN05993.1"/>
    <property type="molecule type" value="Genomic_DNA"/>
</dbReference>
<comment type="catalytic activity">
    <reaction evidence="1">
        <text>S-ubiquitinyl-[E2 ubiquitin-conjugating enzyme]-L-cysteine + [acceptor protein]-L-lysine = [E2 ubiquitin-conjugating enzyme]-L-cysteine + N(6)-ubiquitinyl-[acceptor protein]-L-lysine.</text>
        <dbReference type="EC" id="2.3.2.27"/>
    </reaction>
</comment>
<keyword evidence="11 15" id="KW-0863">Zinc-finger</keyword>
<proteinExistence type="inferred from homology"/>
<evidence type="ECO:0000256" key="15">
    <source>
        <dbReference type="PROSITE-ProRule" id="PRU00175"/>
    </source>
</evidence>
<keyword evidence="18" id="KW-1185">Reference proteome</keyword>
<comment type="caution">
    <text evidence="17">The sequence shown here is derived from an EMBL/GenBank/DDBJ whole genome shotgun (WGS) entry which is preliminary data.</text>
</comment>
<dbReference type="Proteomes" id="UP000311919">
    <property type="component" value="Unassembled WGS sequence"/>
</dbReference>
<dbReference type="GO" id="GO:0061630">
    <property type="term" value="F:ubiquitin protein ligase activity"/>
    <property type="evidence" value="ECO:0007669"/>
    <property type="project" value="UniProtKB-EC"/>
</dbReference>
<evidence type="ECO:0000256" key="5">
    <source>
        <dbReference type="ARBA" id="ARBA00012483"/>
    </source>
</evidence>
<evidence type="ECO:0000256" key="3">
    <source>
        <dbReference type="ARBA" id="ARBA00004906"/>
    </source>
</evidence>
<dbReference type="GO" id="GO:1990116">
    <property type="term" value="P:ribosome-associated ubiquitin-dependent protein catabolic process"/>
    <property type="evidence" value="ECO:0007669"/>
    <property type="project" value="InterPro"/>
</dbReference>
<dbReference type="UniPathway" id="UPA00143"/>
<evidence type="ECO:0000256" key="11">
    <source>
        <dbReference type="ARBA" id="ARBA00022771"/>
    </source>
</evidence>
<keyword evidence="7" id="KW-0963">Cytoplasm</keyword>
<dbReference type="PROSITE" id="PS50089">
    <property type="entry name" value="ZF_RING_2"/>
    <property type="match status" value="1"/>
</dbReference>
<evidence type="ECO:0000313" key="17">
    <source>
        <dbReference type="EMBL" id="TNN05993.1"/>
    </source>
</evidence>
<dbReference type="SUPFAM" id="SSF57850">
    <property type="entry name" value="RING/U-box"/>
    <property type="match status" value="1"/>
</dbReference>
<dbReference type="Gene3D" id="3.30.40.10">
    <property type="entry name" value="Zinc/RING finger domain, C3HC4 (zinc finger)"/>
    <property type="match status" value="1"/>
</dbReference>
<reference evidence="17 18" key="1">
    <citation type="submission" date="2019-03" db="EMBL/GenBank/DDBJ databases">
        <title>An improved genome assembly of the fluke Schistosoma japonicum.</title>
        <authorList>
            <person name="Hu W."/>
            <person name="Luo F."/>
            <person name="Yin M."/>
            <person name="Mo X."/>
            <person name="Sun C."/>
            <person name="Wu Q."/>
            <person name="Zhu B."/>
            <person name="Xiang M."/>
            <person name="Wang J."/>
            <person name="Wang Y."/>
            <person name="Zhang T."/>
            <person name="Xu B."/>
            <person name="Zheng H."/>
            <person name="Feng Z."/>
        </authorList>
    </citation>
    <scope>NUCLEOTIDE SEQUENCE [LARGE SCALE GENOMIC DNA]</scope>
    <source>
        <strain evidence="17">HuSjv2</strain>
        <tissue evidence="17">Worms</tissue>
    </source>
</reference>
<organism evidence="17 18">
    <name type="scientific">Schistosoma japonicum</name>
    <name type="common">Blood fluke</name>
    <dbReference type="NCBI Taxonomy" id="6182"/>
    <lineage>
        <taxon>Eukaryota</taxon>
        <taxon>Metazoa</taxon>
        <taxon>Spiralia</taxon>
        <taxon>Lophotrochozoa</taxon>
        <taxon>Platyhelminthes</taxon>
        <taxon>Trematoda</taxon>
        <taxon>Digenea</taxon>
        <taxon>Strigeidida</taxon>
        <taxon>Schistosomatoidea</taxon>
        <taxon>Schistosomatidae</taxon>
        <taxon>Schistosoma</taxon>
    </lineage>
</organism>
<evidence type="ECO:0000256" key="14">
    <source>
        <dbReference type="ARBA" id="ARBA00032366"/>
    </source>
</evidence>
<evidence type="ECO:0000256" key="4">
    <source>
        <dbReference type="ARBA" id="ARBA00007997"/>
    </source>
</evidence>
<name>A0A4Z2CP06_SCHJA</name>
<evidence type="ECO:0000256" key="13">
    <source>
        <dbReference type="ARBA" id="ARBA00022833"/>
    </source>
</evidence>
<sequence length="2078" mass="234848">MVENQLSELTRKRDTKVESIVSSKHSSSVANDDTVGYASAELSFYSVNLSSILRFLASFVGNLIHLSSDHKQLIRLKTLLLPNGIWEKVAHCLKTMGSGRHDNCFDQTHGALSSGYISLYKLCSVLCCDPTWCQWMKETSDGRTLGEYISNLTVGSLGVIDVSPGKVDTTNSIEVHTSLELGSSVYSALWNSALACLTGLSGGFVWSIVNWYPDFVTRLGNLLAYSEKYQTKQAYAHLLCLVNEFPLDYSNLKNHDLETLHKLFIDSTLLGLHRSLGFLPVSHSSHSETRSCLSDDPDLSIVITTGTLECVRYLIDRLLTPIEDENRNEFLLAKKLYSNVLIRLLSDCLITHERVDASPQLVCSRPPLSRQSYLNGVFSQTAKFCNNIAQSNHHLKMKLYNELKNTLFKWITLEESDQFITPIFDVNRVNRMFIGIVDPLRLISFIDHLAESSGQIVNGNIPNNSKASQIVDKLHQRDISVIVHEDWCVNLFCRIGDVLLRNMQDTFSKNSPNNSFHILLFLCVYGHLPPKSFSAPCILRQAFSSLLSKLPREVHAFCWSRPVIHGLAKLWVLSSENIDSELEIPTNSSTCLIFTNDILPLLMQSLHSLKNMFDSSDLCATLLSNRISNTLCFWAKVWFDKVFSGDETSPSTVVYSFMNNLHSLIINCLHHMPNNSSNDSSLGTTISIQLVATLSECLKERYTNLFCNYPNGNSNNASELRIIGSLLIHLLHNINNNNVFSSSCLDFLYLLLTKILFCLYSVSTFIKIKKSSDALSSSKSLVDGHSSPDIVLASLVNEDNDHHTYEKDEGNDDVLFSISNLINRSELIILERLNLEDSLDRCDESFFNQFSNLLFMNTVSSKFITPSFCCFALRIYSTVRDKKNSSSFISYFSVLWLKYLVRHVKLVLEAVVQKYPLPGAYFISRHLLQDHGICPLSVLPSFGQLIRLHQLGLLLRLHLQFTPCDNSIGSTQYLLCLGFIRVWISSFTEPWDLCIDIGWPLQQTDVNLLKVNNSFELLEPIMSGFRKSGLLLAKSLGLFWFEFTTNCPFSRLLSLSSSNVLGTITHLDSPTYHILNLTINILLLNRVRTMHPNLWPRDVKLAASCTDDDNQNLTWTELYLTPNPSTEIIYSDIMRFNKCIELYLPAGVIRRCLSRQRLFSQLKSFSSSMKEYDLTNLSDQRLKIHAYITELVSALVSVRATAPIYLTTFSSIILEDYRIWLASLTDSAIGDKNMCLESPEIFNICASTMSYLECLLLLWQPWQWSATESEKSPISVRLGLVYLSMRMRHLRPSLSIQQWDFILCLTMSWVFSVVQYFYDSPNSGAEKTIYDILATRAFRMAAALGAIFSERYSYLPLTDCIIVKEASASKRLMHSNCMDENDNEFEDEPVNEIFDEEEQAKIYDVQFNTNNQPQDALLESLNMESEELETDVSQMDIEDGGLDDEEYMYNVFARGVPIIPRRGEAPLSVRSDWGSVFAPEHYCTLLRLILKSCIPLEHDKPRTFLNTDIYIQALCAAFATCPANHLITAFSNQSSLIFEYLSDFQLKTDQPCLKCQLFPSKSASVNDFTVGFRASLNMACKLIVYSPHQSGQLLGYILLNRLFGTRVLQNKNKTSISIANYVIRRMPISWMSALSGLLPTPVENYLQSELAADHWGRGNSSLSYLIEFSTSGWTVDCQSHQALLSYLLAWDSLLSLMTCAGPQSRASIQSALLSSSATIFDRFMLIIGLLLPPSGNLEECINTVSRLEPDERLLLPNSTSRMYLTAALTAFCSRRHNKRPTNLATLVSSGDDSELWDAFSPDDTLLRIPGHRVAGDINHLAVRLFRRFLSEAPALIRSWHTQLTSSSLSQNISSQTSPLARHRPGRLRQLASTINKIVSNYFSSSLARDEVVLVQYRSYLRLLSKGQTSSNGLFSLLKSPPEVGTVRIKSRPLSREIIATYYVDDEHSMEMLIQLPENYPLSPITVGKGRSVGVGSQQWQSWFLQMSVFVNNHNGSILDGIDLWQSNVRKKFNGVEECAICYSIVHNTNFSLPKMMCHTCRKLFHYACMYKWFTTSRNPACPLCRHLLIDPTGRPVSV</sequence>
<keyword evidence="10" id="KW-0677">Repeat</keyword>
<keyword evidence="12" id="KW-0833">Ubl conjugation pathway</keyword>
<dbReference type="PANTHER" id="PTHR12389:SF0">
    <property type="entry name" value="E3 UBIQUITIN-PROTEIN LIGASE LISTERIN"/>
    <property type="match status" value="1"/>
</dbReference>
<dbReference type="GO" id="GO:0072344">
    <property type="term" value="P:rescue of stalled ribosome"/>
    <property type="evidence" value="ECO:0007669"/>
    <property type="project" value="TreeGrafter"/>
</dbReference>
<comment type="similarity">
    <text evidence="4">Belongs to the LTN1 family.</text>
</comment>
<evidence type="ECO:0000256" key="1">
    <source>
        <dbReference type="ARBA" id="ARBA00000900"/>
    </source>
</evidence>
<evidence type="ECO:0000256" key="9">
    <source>
        <dbReference type="ARBA" id="ARBA00022723"/>
    </source>
</evidence>
<dbReference type="PANTHER" id="PTHR12389">
    <property type="entry name" value="ZINC FINGER PROTEIN 294"/>
    <property type="match status" value="1"/>
</dbReference>
<dbReference type="GO" id="GO:0005829">
    <property type="term" value="C:cytosol"/>
    <property type="evidence" value="ECO:0007669"/>
    <property type="project" value="UniProtKB-SubCell"/>
</dbReference>
<evidence type="ECO:0000256" key="8">
    <source>
        <dbReference type="ARBA" id="ARBA00022679"/>
    </source>
</evidence>
<dbReference type="GO" id="GO:0043023">
    <property type="term" value="F:ribosomal large subunit binding"/>
    <property type="evidence" value="ECO:0007669"/>
    <property type="project" value="TreeGrafter"/>
</dbReference>
<dbReference type="CDD" id="cd16491">
    <property type="entry name" value="RING-CH-C4HC3_LTN1"/>
    <property type="match status" value="1"/>
</dbReference>
<keyword evidence="9" id="KW-0479">Metal-binding</keyword>
<comment type="subcellular location">
    <subcellularLocation>
        <location evidence="2">Cytoplasm</location>
        <location evidence="2">Cytosol</location>
    </subcellularLocation>
</comment>
<dbReference type="EC" id="2.3.2.27" evidence="5"/>
<dbReference type="InterPro" id="IPR001841">
    <property type="entry name" value="Znf_RING"/>
</dbReference>
<feature type="domain" description="RING-type" evidence="16">
    <location>
        <begin position="2018"/>
        <end position="2065"/>
    </location>
</feature>
<comment type="pathway">
    <text evidence="3">Protein modification; protein ubiquitination.</text>
</comment>